<proteinExistence type="predicted"/>
<protein>
    <recommendedName>
        <fullName evidence="5">Cu_bind_like domain-containing protein</fullName>
    </recommendedName>
</protein>
<dbReference type="Proteomes" id="UP001187682">
    <property type="component" value="Unassembled WGS sequence"/>
</dbReference>
<dbReference type="Gene3D" id="2.60.40.420">
    <property type="entry name" value="Cupredoxins - blue copper proteins"/>
    <property type="match status" value="1"/>
</dbReference>
<feature type="region of interest" description="Disordered" evidence="1">
    <location>
        <begin position="377"/>
        <end position="399"/>
    </location>
</feature>
<reference evidence="3" key="1">
    <citation type="submission" date="2018-03" db="EMBL/GenBank/DDBJ databases">
        <authorList>
            <person name="Guldener U."/>
        </authorList>
    </citation>
    <scope>NUCLEOTIDE SEQUENCE</scope>
</reference>
<feature type="region of interest" description="Disordered" evidence="1">
    <location>
        <begin position="240"/>
        <end position="281"/>
    </location>
</feature>
<evidence type="ECO:0000313" key="3">
    <source>
        <dbReference type="EMBL" id="SPO03487.1"/>
    </source>
</evidence>
<evidence type="ECO:0000313" key="4">
    <source>
        <dbReference type="Proteomes" id="UP001187682"/>
    </source>
</evidence>
<organism evidence="3 4">
    <name type="scientific">Cephalotrichum gorgonifer</name>
    <dbReference type="NCBI Taxonomy" id="2041049"/>
    <lineage>
        <taxon>Eukaryota</taxon>
        <taxon>Fungi</taxon>
        <taxon>Dikarya</taxon>
        <taxon>Ascomycota</taxon>
        <taxon>Pezizomycotina</taxon>
        <taxon>Sordariomycetes</taxon>
        <taxon>Hypocreomycetidae</taxon>
        <taxon>Microascales</taxon>
        <taxon>Microascaceae</taxon>
        <taxon>Cephalotrichum</taxon>
    </lineage>
</organism>
<dbReference type="InterPro" id="IPR008972">
    <property type="entry name" value="Cupredoxin"/>
</dbReference>
<dbReference type="PANTHER" id="PTHR34883:SF4">
    <property type="entry name" value="CUPREDOXIN"/>
    <property type="match status" value="1"/>
</dbReference>
<keyword evidence="2" id="KW-0732">Signal</keyword>
<keyword evidence="4" id="KW-1185">Reference proteome</keyword>
<feature type="compositionally biased region" description="Pro residues" evidence="1">
    <location>
        <begin position="259"/>
        <end position="268"/>
    </location>
</feature>
<sequence length="399" mass="38185">MKFSSALQLALAPLALAGSRQVRRDGHLSGGNVAVAPVAGGVSVGGVGHVGGLISGVNAVIIWVNQGGGNAAETINQQVTVTQTITVAAGAAPTAVSGVAGSTTIAAGSSAVVEGTGATHSVDVGGPQGLSFFPQEVSAQVGDMIIFTFYSQNHTVTQSSFDLPCEPLAGGMDSGFMANPDNSISPPPQVAMQVMTAEPLWMYCAQGNHCGRGMAFSINPSAEKTHAQFQANAIAQKGGDLPGTAITGGTGAAPADGAPAPPAAPAPPSNGTGGATSSLPGAALPTNVGGVANPIASAPVGGLNGGIVMGAGTVNLADGSCQCAVTCSGNGFPDPAAQGVNAFGGIAGSIDMASAGVVGAAVPSVGGSSAVSVATSSATAESSAAVSAPPSPVIPGRRR</sequence>
<accession>A0AAE8MZH5</accession>
<gene>
    <name evidence="3" type="ORF">DNG_06170</name>
</gene>
<comment type="caution">
    <text evidence="3">The sequence shown here is derived from an EMBL/GenBank/DDBJ whole genome shotgun (WGS) entry which is preliminary data.</text>
</comment>
<evidence type="ECO:0000256" key="2">
    <source>
        <dbReference type="SAM" id="SignalP"/>
    </source>
</evidence>
<dbReference type="EMBL" id="ONZQ02000008">
    <property type="protein sequence ID" value="SPO03487.1"/>
    <property type="molecule type" value="Genomic_DNA"/>
</dbReference>
<dbReference type="PANTHER" id="PTHR34883">
    <property type="entry name" value="SERINE-RICH PROTEIN, PUTATIVE-RELATED-RELATED"/>
    <property type="match status" value="1"/>
</dbReference>
<dbReference type="SUPFAM" id="SSF49503">
    <property type="entry name" value="Cupredoxins"/>
    <property type="match status" value="1"/>
</dbReference>
<dbReference type="AlphaFoldDB" id="A0AAE8MZH5"/>
<evidence type="ECO:0000256" key="1">
    <source>
        <dbReference type="SAM" id="MobiDB-lite"/>
    </source>
</evidence>
<name>A0AAE8MZH5_9PEZI</name>
<dbReference type="InterPro" id="IPR052953">
    <property type="entry name" value="Ser-rich/MCO-related"/>
</dbReference>
<dbReference type="CDD" id="cd00920">
    <property type="entry name" value="Cupredoxin"/>
    <property type="match status" value="1"/>
</dbReference>
<feature type="signal peptide" evidence="2">
    <location>
        <begin position="1"/>
        <end position="17"/>
    </location>
</feature>
<evidence type="ECO:0008006" key="5">
    <source>
        <dbReference type="Google" id="ProtNLM"/>
    </source>
</evidence>
<feature type="compositionally biased region" description="Low complexity" evidence="1">
    <location>
        <begin position="377"/>
        <end position="388"/>
    </location>
</feature>
<feature type="chain" id="PRO_5042024692" description="Cu_bind_like domain-containing protein" evidence="2">
    <location>
        <begin position="18"/>
        <end position="399"/>
    </location>
</feature>